<sequence length="397" mass="42434">MPSIPSFRFNNEEPLDGNVRKATPEDHRQAPKPNDGKDRILVSAKGEGYVLDGKSLDLNALKQGSVPKSSLKIAGLEAPATIQDLDDKAHPALGEGLLATEDVLTQVLSLSSEQLESIATKKATCPFIGSAVSGGALPVRNTEEQPLADISDVVALGNSGGGNLGNLLELFAKGNHSKMLSKSGALDSPLPPSLFSLDFPGSQGSHPGHSGILQGDPSRLNTGRFSPSEFDRLAMRAKDGYLKRSDIAHFIAENLLRDPDSKVFSGKAAGLLLADLGNFVAKTGPAILQKIAHRQDDAADREVLEALTKTLGENNLIGSTGEFGLLMAFLANSPNTKEIDGEPAVSLADVTLMFRDHQFPEGWENWPKTEKDWVLNTTALLIEAGKEYLHHQEPAKK</sequence>
<evidence type="ECO:0000313" key="3">
    <source>
        <dbReference type="Proteomes" id="UP000231019"/>
    </source>
</evidence>
<protein>
    <submittedName>
        <fullName evidence="2">Uncharacterized protein</fullName>
    </submittedName>
</protein>
<reference evidence="2 3" key="1">
    <citation type="submission" date="2017-09" db="EMBL/GenBank/DDBJ databases">
        <title>Depth-based differentiation of microbial function through sediment-hosted aquifers and enrichment of novel symbionts in the deep terrestrial subsurface.</title>
        <authorList>
            <person name="Probst A.J."/>
            <person name="Ladd B."/>
            <person name="Jarett J.K."/>
            <person name="Geller-Mcgrath D.E."/>
            <person name="Sieber C.M."/>
            <person name="Emerson J.B."/>
            <person name="Anantharaman K."/>
            <person name="Thomas B.C."/>
            <person name="Malmstrom R."/>
            <person name="Stieglmeier M."/>
            <person name="Klingl A."/>
            <person name="Woyke T."/>
            <person name="Ryan C.M."/>
            <person name="Banfield J.F."/>
        </authorList>
    </citation>
    <scope>NUCLEOTIDE SEQUENCE [LARGE SCALE GENOMIC DNA]</scope>
    <source>
        <strain evidence="2">CG17_big_fil_post_rev_8_21_14_2_50_48_46</strain>
    </source>
</reference>
<name>A0A2M7G4J3_9BACT</name>
<evidence type="ECO:0000313" key="2">
    <source>
        <dbReference type="EMBL" id="PIW16836.1"/>
    </source>
</evidence>
<feature type="region of interest" description="Disordered" evidence="1">
    <location>
        <begin position="202"/>
        <end position="225"/>
    </location>
</feature>
<organism evidence="2 3">
    <name type="scientific">bacterium (Candidatus Blackallbacteria) CG17_big_fil_post_rev_8_21_14_2_50_48_46</name>
    <dbReference type="NCBI Taxonomy" id="2014261"/>
    <lineage>
        <taxon>Bacteria</taxon>
        <taxon>Candidatus Blackallbacteria</taxon>
    </lineage>
</organism>
<gene>
    <name evidence="2" type="ORF">COW36_11175</name>
</gene>
<accession>A0A2M7G4J3</accession>
<evidence type="ECO:0000256" key="1">
    <source>
        <dbReference type="SAM" id="MobiDB-lite"/>
    </source>
</evidence>
<comment type="caution">
    <text evidence="2">The sequence shown here is derived from an EMBL/GenBank/DDBJ whole genome shotgun (WGS) entry which is preliminary data.</text>
</comment>
<feature type="compositionally biased region" description="Basic and acidic residues" evidence="1">
    <location>
        <begin position="18"/>
        <end position="39"/>
    </location>
</feature>
<dbReference type="AlphaFoldDB" id="A0A2M7G4J3"/>
<dbReference type="Proteomes" id="UP000231019">
    <property type="component" value="Unassembled WGS sequence"/>
</dbReference>
<proteinExistence type="predicted"/>
<dbReference type="EMBL" id="PFFQ01000034">
    <property type="protein sequence ID" value="PIW16836.1"/>
    <property type="molecule type" value="Genomic_DNA"/>
</dbReference>
<feature type="compositionally biased region" description="Low complexity" evidence="1">
    <location>
        <begin position="202"/>
        <end position="211"/>
    </location>
</feature>
<feature type="region of interest" description="Disordered" evidence="1">
    <location>
        <begin position="1"/>
        <end position="39"/>
    </location>
</feature>